<reference evidence="1" key="1">
    <citation type="submission" date="2021-06" db="EMBL/GenBank/DDBJ databases">
        <title>Comparative genomics, transcriptomics and evolutionary studies reveal genomic signatures of adaptation to plant cell wall in hemibiotrophic fungi.</title>
        <authorList>
            <consortium name="DOE Joint Genome Institute"/>
            <person name="Baroncelli R."/>
            <person name="Diaz J.F."/>
            <person name="Benocci T."/>
            <person name="Peng M."/>
            <person name="Battaglia E."/>
            <person name="Haridas S."/>
            <person name="Andreopoulos W."/>
            <person name="Labutti K."/>
            <person name="Pangilinan J."/>
            <person name="Floch G.L."/>
            <person name="Makela M.R."/>
            <person name="Henrissat B."/>
            <person name="Grigoriev I.V."/>
            <person name="Crouch J.A."/>
            <person name="De Vries R.P."/>
            <person name="Sukno S.A."/>
            <person name="Thon M.R."/>
        </authorList>
    </citation>
    <scope>NUCLEOTIDE SEQUENCE</scope>
    <source>
        <strain evidence="1">CBS 125086</strain>
    </source>
</reference>
<name>A0AAD8Q0D4_9PEZI</name>
<proteinExistence type="predicted"/>
<dbReference type="GeneID" id="85435529"/>
<dbReference type="RefSeq" id="XP_060414759.1">
    <property type="nucleotide sequence ID" value="XM_060551289.1"/>
</dbReference>
<sequence>MSDPSAEHTPRAIIKRHDWSPKNRYLGPRLFVKEPNSKTCRFPAPDHGARAREQDLEIPSNYGADADLDRDWFQKLLEAKKTSRSQPAAYYVQSLSFSLSLARARALLAMGCHTLCREVRAEQLIVICYCETALVGKKRTRLYHASFRDPAP</sequence>
<organism evidence="1 2">
    <name type="scientific">Colletotrichum navitas</name>
    <dbReference type="NCBI Taxonomy" id="681940"/>
    <lineage>
        <taxon>Eukaryota</taxon>
        <taxon>Fungi</taxon>
        <taxon>Dikarya</taxon>
        <taxon>Ascomycota</taxon>
        <taxon>Pezizomycotina</taxon>
        <taxon>Sordariomycetes</taxon>
        <taxon>Hypocreomycetidae</taxon>
        <taxon>Glomerellales</taxon>
        <taxon>Glomerellaceae</taxon>
        <taxon>Colletotrichum</taxon>
        <taxon>Colletotrichum graminicola species complex</taxon>
    </lineage>
</organism>
<accession>A0AAD8Q0D4</accession>
<gene>
    <name evidence="1" type="ORF">LY79DRAFT_179129</name>
</gene>
<keyword evidence="2" id="KW-1185">Reference proteome</keyword>
<evidence type="ECO:0000313" key="1">
    <source>
        <dbReference type="EMBL" id="KAK1593467.1"/>
    </source>
</evidence>
<protein>
    <submittedName>
        <fullName evidence="1">Uncharacterized protein</fullName>
    </submittedName>
</protein>
<dbReference type="Proteomes" id="UP001230504">
    <property type="component" value="Unassembled WGS sequence"/>
</dbReference>
<comment type="caution">
    <text evidence="1">The sequence shown here is derived from an EMBL/GenBank/DDBJ whole genome shotgun (WGS) entry which is preliminary data.</text>
</comment>
<dbReference type="AlphaFoldDB" id="A0AAD8Q0D4"/>
<evidence type="ECO:0000313" key="2">
    <source>
        <dbReference type="Proteomes" id="UP001230504"/>
    </source>
</evidence>
<dbReference type="EMBL" id="JAHLJV010000025">
    <property type="protein sequence ID" value="KAK1593467.1"/>
    <property type="molecule type" value="Genomic_DNA"/>
</dbReference>